<dbReference type="GO" id="GO:0000462">
    <property type="term" value="P:maturation of SSU-rRNA from tricistronic rRNA transcript (SSU-rRNA, 5.8S rRNA, LSU-rRNA)"/>
    <property type="evidence" value="ECO:0007669"/>
    <property type="project" value="TreeGrafter"/>
</dbReference>
<keyword evidence="11" id="KW-1185">Reference proteome</keyword>
<comment type="similarity">
    <text evidence="2">Belongs to the EFG1 family.</text>
</comment>
<dbReference type="EMBL" id="NBII01000001">
    <property type="protein sequence ID" value="PAV23052.1"/>
    <property type="molecule type" value="Genomic_DNA"/>
</dbReference>
<feature type="region of interest" description="Disordered" evidence="9">
    <location>
        <begin position="168"/>
        <end position="196"/>
    </location>
</feature>
<dbReference type="GO" id="GO:0005730">
    <property type="term" value="C:nucleolus"/>
    <property type="evidence" value="ECO:0007669"/>
    <property type="project" value="UniProtKB-SubCell"/>
</dbReference>
<dbReference type="AlphaFoldDB" id="A0A286UU73"/>
<dbReference type="GO" id="GO:0030688">
    <property type="term" value="C:preribosome, small subunit precursor"/>
    <property type="evidence" value="ECO:0007669"/>
    <property type="project" value="TreeGrafter"/>
</dbReference>
<evidence type="ECO:0000256" key="5">
    <source>
        <dbReference type="ARBA" id="ARBA00022552"/>
    </source>
</evidence>
<evidence type="ECO:0000256" key="6">
    <source>
        <dbReference type="ARBA" id="ARBA00023054"/>
    </source>
</evidence>
<gene>
    <name evidence="10" type="ORF">PNOK_0011900</name>
</gene>
<feature type="region of interest" description="Disordered" evidence="9">
    <location>
        <begin position="1"/>
        <end position="45"/>
    </location>
</feature>
<evidence type="ECO:0000256" key="2">
    <source>
        <dbReference type="ARBA" id="ARBA00006916"/>
    </source>
</evidence>
<evidence type="ECO:0000256" key="4">
    <source>
        <dbReference type="ARBA" id="ARBA00019827"/>
    </source>
</evidence>
<reference evidence="10 11" key="1">
    <citation type="journal article" date="2017" name="Mol. Ecol.">
        <title>Comparative and population genomic landscape of Phellinus noxius: A hypervariable fungus causing root rot in trees.</title>
        <authorList>
            <person name="Chung C.L."/>
            <person name="Lee T.J."/>
            <person name="Akiba M."/>
            <person name="Lee H.H."/>
            <person name="Kuo T.H."/>
            <person name="Liu D."/>
            <person name="Ke H.M."/>
            <person name="Yokoi T."/>
            <person name="Roa M.B."/>
            <person name="Lu M.J."/>
            <person name="Chang Y.Y."/>
            <person name="Ann P.J."/>
            <person name="Tsai J.N."/>
            <person name="Chen C.Y."/>
            <person name="Tzean S.S."/>
            <person name="Ota Y."/>
            <person name="Hattori T."/>
            <person name="Sahashi N."/>
            <person name="Liou R.F."/>
            <person name="Kikuchi T."/>
            <person name="Tsai I.J."/>
        </authorList>
    </citation>
    <scope>NUCLEOTIDE SEQUENCE [LARGE SCALE GENOMIC DNA]</scope>
    <source>
        <strain evidence="10 11">FFPRI411160</strain>
    </source>
</reference>
<evidence type="ECO:0000313" key="10">
    <source>
        <dbReference type="EMBL" id="PAV23052.1"/>
    </source>
</evidence>
<sequence length="294" mass="32940">MGPIRTGSSGKQQPKNSGTLRRSNTGSFHGHGKQRSSSDIELPGVQKLKSALRQTKRLLAKDNLSADVRVKTDRRLKSLEADLEASESKRKERTLATRYHKVKFFERKKVLRKISQVKNDLEAASENRSASAKEAATQLENTLFELRVDLNYILHFPKLEKYISLFPSSDSKSNESRNSDDGENNAGSTSINETDSRRAQLRAFVRSQMEAGELGCEPELDIELRSKEESVGHPGTSLTIASVGMDRTKLKTMSLKQTKDQKSRKQGKEKLKETKSKPDHTVIDDFFAVGSDED</sequence>
<feature type="compositionally biased region" description="Basic and acidic residues" evidence="9">
    <location>
        <begin position="257"/>
        <end position="283"/>
    </location>
</feature>
<dbReference type="InParanoid" id="A0A286UU73"/>
<organism evidence="10 11">
    <name type="scientific">Pyrrhoderma noxium</name>
    <dbReference type="NCBI Taxonomy" id="2282107"/>
    <lineage>
        <taxon>Eukaryota</taxon>
        <taxon>Fungi</taxon>
        <taxon>Dikarya</taxon>
        <taxon>Basidiomycota</taxon>
        <taxon>Agaricomycotina</taxon>
        <taxon>Agaricomycetes</taxon>
        <taxon>Hymenochaetales</taxon>
        <taxon>Hymenochaetaceae</taxon>
        <taxon>Pyrrhoderma</taxon>
    </lineage>
</organism>
<comment type="caution">
    <text evidence="10">The sequence shown here is derived from an EMBL/GenBank/DDBJ whole genome shotgun (WGS) entry which is preliminary data.</text>
</comment>
<protein>
    <recommendedName>
        <fullName evidence="3">rRNA-processing protein EFG1</fullName>
    </recommendedName>
    <alternativeName>
        <fullName evidence="4">rRNA-processing protein efg1</fullName>
    </alternativeName>
</protein>
<comment type="subcellular location">
    <subcellularLocation>
        <location evidence="1">Nucleus</location>
        <location evidence="1">Nucleolus</location>
    </subcellularLocation>
</comment>
<evidence type="ECO:0000256" key="8">
    <source>
        <dbReference type="SAM" id="Coils"/>
    </source>
</evidence>
<keyword evidence="7" id="KW-0539">Nucleus</keyword>
<feature type="compositionally biased region" description="Polar residues" evidence="9">
    <location>
        <begin position="1"/>
        <end position="27"/>
    </location>
</feature>
<feature type="coiled-coil region" evidence="8">
    <location>
        <begin position="69"/>
        <end position="134"/>
    </location>
</feature>
<keyword evidence="5" id="KW-0698">rRNA processing</keyword>
<accession>A0A286UU73</accession>
<dbReference type="InterPro" id="IPR019310">
    <property type="entry name" value="Efg1"/>
</dbReference>
<dbReference type="Pfam" id="PF10153">
    <property type="entry name" value="Efg1"/>
    <property type="match status" value="1"/>
</dbReference>
<dbReference type="STRING" id="2282107.A0A286UU73"/>
<dbReference type="PANTHER" id="PTHR33911:SF1">
    <property type="entry name" value="RRNA-PROCESSING PROTEIN EFG1"/>
    <property type="match status" value="1"/>
</dbReference>
<evidence type="ECO:0000256" key="1">
    <source>
        <dbReference type="ARBA" id="ARBA00004604"/>
    </source>
</evidence>
<evidence type="ECO:0000256" key="3">
    <source>
        <dbReference type="ARBA" id="ARBA00018689"/>
    </source>
</evidence>
<evidence type="ECO:0000313" key="11">
    <source>
        <dbReference type="Proteomes" id="UP000217199"/>
    </source>
</evidence>
<evidence type="ECO:0000256" key="9">
    <source>
        <dbReference type="SAM" id="MobiDB-lite"/>
    </source>
</evidence>
<dbReference type="InterPro" id="IPR050786">
    <property type="entry name" value="EFG1_rRNA-proc"/>
</dbReference>
<dbReference type="OrthoDB" id="47732at2759"/>
<evidence type="ECO:0000256" key="7">
    <source>
        <dbReference type="ARBA" id="ARBA00023242"/>
    </source>
</evidence>
<name>A0A286UU73_9AGAM</name>
<keyword evidence="6 8" id="KW-0175">Coiled coil</keyword>
<proteinExistence type="inferred from homology"/>
<dbReference type="Proteomes" id="UP000217199">
    <property type="component" value="Unassembled WGS sequence"/>
</dbReference>
<feature type="region of interest" description="Disordered" evidence="9">
    <location>
        <begin position="252"/>
        <end position="294"/>
    </location>
</feature>
<dbReference type="PANTHER" id="PTHR33911">
    <property type="entry name" value="RRNA-PROCESSING PROTEIN EFG1"/>
    <property type="match status" value="1"/>
</dbReference>